<accession>A0A4D9CUB7</accession>
<evidence type="ECO:0000313" key="6">
    <source>
        <dbReference type="EMBL" id="TFJ81073.1"/>
    </source>
</evidence>
<protein>
    <recommendedName>
        <fullName evidence="8">Mitochondrial carrier protein</fullName>
    </recommendedName>
</protein>
<evidence type="ECO:0000313" key="7">
    <source>
        <dbReference type="Proteomes" id="UP000355283"/>
    </source>
</evidence>
<dbReference type="GO" id="GO:0016020">
    <property type="term" value="C:membrane"/>
    <property type="evidence" value="ECO:0007669"/>
    <property type="project" value="UniProtKB-SubCell"/>
</dbReference>
<evidence type="ECO:0008006" key="8">
    <source>
        <dbReference type="Google" id="ProtNLM"/>
    </source>
</evidence>
<keyword evidence="5" id="KW-0813">Transport</keyword>
<dbReference type="Gene3D" id="1.50.40.10">
    <property type="entry name" value="Mitochondrial carrier domain"/>
    <property type="match status" value="1"/>
</dbReference>
<proteinExistence type="inferred from homology"/>
<evidence type="ECO:0000256" key="4">
    <source>
        <dbReference type="PROSITE-ProRule" id="PRU00282"/>
    </source>
</evidence>
<dbReference type="SUPFAM" id="SSF103506">
    <property type="entry name" value="Mitochondrial carrier"/>
    <property type="match status" value="1"/>
</dbReference>
<dbReference type="GO" id="GO:0001409">
    <property type="term" value="F:guanine nucleotide transmembrane transporter activity"/>
    <property type="evidence" value="ECO:0007669"/>
    <property type="project" value="TreeGrafter"/>
</dbReference>
<dbReference type="OrthoDB" id="409947at2759"/>
<evidence type="ECO:0000256" key="2">
    <source>
        <dbReference type="ARBA" id="ARBA00022692"/>
    </source>
</evidence>
<dbReference type="InterPro" id="IPR018108">
    <property type="entry name" value="MCP_transmembrane"/>
</dbReference>
<feature type="repeat" description="Solcar" evidence="4">
    <location>
        <begin position="222"/>
        <end position="312"/>
    </location>
</feature>
<dbReference type="PROSITE" id="PS50920">
    <property type="entry name" value="SOLCAR"/>
    <property type="match status" value="1"/>
</dbReference>
<reference evidence="6 7" key="1">
    <citation type="submission" date="2019-01" db="EMBL/GenBank/DDBJ databases">
        <title>Nuclear Genome Assembly of the Microalgal Biofuel strain Nannochloropsis salina CCMP1776.</title>
        <authorList>
            <person name="Hovde B."/>
        </authorList>
    </citation>
    <scope>NUCLEOTIDE SEQUENCE [LARGE SCALE GENOMIC DNA]</scope>
    <source>
        <strain evidence="6 7">CCMP1776</strain>
    </source>
</reference>
<keyword evidence="7" id="KW-1185">Reference proteome</keyword>
<comment type="similarity">
    <text evidence="5">Belongs to the mitochondrial carrier (TC 2.A.29) family.</text>
</comment>
<comment type="caution">
    <text evidence="6">The sequence shown here is derived from an EMBL/GenBank/DDBJ whole genome shotgun (WGS) entry which is preliminary data.</text>
</comment>
<organism evidence="6 7">
    <name type="scientific">Nannochloropsis salina CCMP1776</name>
    <dbReference type="NCBI Taxonomy" id="1027361"/>
    <lineage>
        <taxon>Eukaryota</taxon>
        <taxon>Sar</taxon>
        <taxon>Stramenopiles</taxon>
        <taxon>Ochrophyta</taxon>
        <taxon>Eustigmatophyceae</taxon>
        <taxon>Eustigmatales</taxon>
        <taxon>Monodopsidaceae</taxon>
        <taxon>Microchloropsis</taxon>
        <taxon>Microchloropsis salina</taxon>
    </lineage>
</organism>
<evidence type="ECO:0000256" key="1">
    <source>
        <dbReference type="ARBA" id="ARBA00004141"/>
    </source>
</evidence>
<name>A0A4D9CUB7_9STRA</name>
<dbReference type="PANTHER" id="PTHR46974:SF1">
    <property type="entry name" value="MITOCHONDRIAL GTP_GDP CARRIER PROTEIN 1"/>
    <property type="match status" value="1"/>
</dbReference>
<evidence type="ECO:0000256" key="3">
    <source>
        <dbReference type="ARBA" id="ARBA00023136"/>
    </source>
</evidence>
<sequence length="322" mass="35987">MVLRRPEKEAGGSHHPLARFMGSSSSALFELVIFQPLDTCCKRIITHQGRLLTAEGLSLTAKYGKIRSVVFREKLHSGPIDKLRSLYAGLKFGAYYKFCQRTAAYGLQPFVFDYIHAYHHEGFVSLIGSKRARALEFATAAAVMGTAEVIFIPLDTLKILSQTNPASLRSRSFLQLVRQEGFRLYRGASWTVLRNFPGSFALFGGSALVKEKVFHLDQYKDATLLQELLASCTGAVWSLTLSSPADVIKARVQRACLSPSHEGTQTKGREILREMLKKEGPWALFKGLNTKFMVVCPKLVLSFTVYNQVMSWLDAVLEARDQ</sequence>
<dbReference type="Proteomes" id="UP000355283">
    <property type="component" value="Unassembled WGS sequence"/>
</dbReference>
<keyword evidence="2 4" id="KW-0812">Transmembrane</keyword>
<dbReference type="InterPro" id="IPR023395">
    <property type="entry name" value="MCP_dom_sf"/>
</dbReference>
<evidence type="ECO:0000256" key="5">
    <source>
        <dbReference type="RuleBase" id="RU000488"/>
    </source>
</evidence>
<gene>
    <name evidence="6" type="ORF">NSK_007716</name>
</gene>
<dbReference type="PANTHER" id="PTHR46974">
    <property type="entry name" value="MITOCHONDRIAL GTP/GDP CARRIER PROTEIN 1"/>
    <property type="match status" value="1"/>
</dbReference>
<dbReference type="AlphaFoldDB" id="A0A4D9CUB7"/>
<comment type="subcellular location">
    <subcellularLocation>
        <location evidence="1">Membrane</location>
        <topology evidence="1">Multi-pass membrane protein</topology>
    </subcellularLocation>
</comment>
<dbReference type="InterPro" id="IPR053042">
    <property type="entry name" value="Mito_GTP/GDP_Carrier"/>
</dbReference>
<dbReference type="Pfam" id="PF00153">
    <property type="entry name" value="Mito_carr"/>
    <property type="match status" value="2"/>
</dbReference>
<dbReference type="GO" id="GO:0005739">
    <property type="term" value="C:mitochondrion"/>
    <property type="evidence" value="ECO:0007669"/>
    <property type="project" value="TreeGrafter"/>
</dbReference>
<dbReference type="EMBL" id="SDOX01000145">
    <property type="protein sequence ID" value="TFJ81073.1"/>
    <property type="molecule type" value="Genomic_DNA"/>
</dbReference>
<keyword evidence="3 4" id="KW-0472">Membrane</keyword>